<feature type="signal peptide" evidence="1">
    <location>
        <begin position="1"/>
        <end position="25"/>
    </location>
</feature>
<keyword evidence="1" id="KW-0732">Signal</keyword>
<gene>
    <name evidence="2" type="ORF">T265_13302</name>
</gene>
<dbReference type="KEGG" id="ovi:T265_13302"/>
<dbReference type="RefSeq" id="XP_009166515.1">
    <property type="nucleotide sequence ID" value="XM_009168251.1"/>
</dbReference>
<dbReference type="CTD" id="20327469"/>
<sequence length="213" mass="23989">MRRLCSLIRVCTCLAFCLILRAVATVPNRINQEATPQSLQYWVRIISNVQILNDNRPAVTPAWCLIAMPNERSTRAGILSGCLSLDGRSRDAEVGFEPRTFRSIKAERRDWPKWLEHEFTDRKVRRSNLASASRLPLSRLGQPGSIPPFVLLSGDMAVSQRKGVPATNFDNTMRSVLEGEVTFGAIRSRYKRIDADVPLTHSVVIEKKESVQL</sequence>
<evidence type="ECO:0000256" key="1">
    <source>
        <dbReference type="SAM" id="SignalP"/>
    </source>
</evidence>
<dbReference type="EMBL" id="KL596672">
    <property type="protein sequence ID" value="KER29760.1"/>
    <property type="molecule type" value="Genomic_DNA"/>
</dbReference>
<keyword evidence="3" id="KW-1185">Reference proteome</keyword>
<protein>
    <submittedName>
        <fullName evidence="2">Uncharacterized protein</fullName>
    </submittedName>
</protein>
<name>A0A075A2J7_OPIVI</name>
<evidence type="ECO:0000313" key="3">
    <source>
        <dbReference type="Proteomes" id="UP000054324"/>
    </source>
</evidence>
<organism evidence="2 3">
    <name type="scientific">Opisthorchis viverrini</name>
    <name type="common">Southeast Asian liver fluke</name>
    <dbReference type="NCBI Taxonomy" id="6198"/>
    <lineage>
        <taxon>Eukaryota</taxon>
        <taxon>Metazoa</taxon>
        <taxon>Spiralia</taxon>
        <taxon>Lophotrochozoa</taxon>
        <taxon>Platyhelminthes</taxon>
        <taxon>Trematoda</taxon>
        <taxon>Digenea</taxon>
        <taxon>Opisthorchiida</taxon>
        <taxon>Opisthorchiata</taxon>
        <taxon>Opisthorchiidae</taxon>
        <taxon>Opisthorchis</taxon>
    </lineage>
</organism>
<evidence type="ECO:0000313" key="2">
    <source>
        <dbReference type="EMBL" id="KER29760.1"/>
    </source>
</evidence>
<proteinExistence type="predicted"/>
<dbReference type="GeneID" id="20327469"/>
<dbReference type="OrthoDB" id="6489092at2759"/>
<dbReference type="Proteomes" id="UP000054324">
    <property type="component" value="Unassembled WGS sequence"/>
</dbReference>
<reference evidence="2 3" key="1">
    <citation type="submission" date="2013-11" db="EMBL/GenBank/DDBJ databases">
        <title>Opisthorchis viverrini - life in the bile duct.</title>
        <authorList>
            <person name="Young N.D."/>
            <person name="Nagarajan N."/>
            <person name="Lin S.J."/>
            <person name="Korhonen P.K."/>
            <person name="Jex A.R."/>
            <person name="Hall R.S."/>
            <person name="Safavi-Hemami H."/>
            <person name="Kaewkong W."/>
            <person name="Bertrand D."/>
            <person name="Gao S."/>
            <person name="Seet Q."/>
            <person name="Wongkham S."/>
            <person name="Teh B.T."/>
            <person name="Wongkham C."/>
            <person name="Intapan P.M."/>
            <person name="Maleewong W."/>
            <person name="Yang X."/>
            <person name="Hu M."/>
            <person name="Wang Z."/>
            <person name="Hofmann A."/>
            <person name="Sternberg P.W."/>
            <person name="Tan P."/>
            <person name="Wang J."/>
            <person name="Gasser R.B."/>
        </authorList>
    </citation>
    <scope>NUCLEOTIDE SEQUENCE [LARGE SCALE GENOMIC DNA]</scope>
</reference>
<dbReference type="AlphaFoldDB" id="A0A075A2J7"/>
<accession>A0A075A2J7</accession>
<feature type="chain" id="PRO_5001704470" evidence="1">
    <location>
        <begin position="26"/>
        <end position="213"/>
    </location>
</feature>